<accession>A0A255YT69</accession>
<dbReference type="AlphaFoldDB" id="A0A255YT69"/>
<dbReference type="SUPFAM" id="SSF81799">
    <property type="entry name" value="Putative methyltransferase TM0872, insert domain"/>
    <property type="match status" value="1"/>
</dbReference>
<name>A0A255YT69_9PROT</name>
<dbReference type="SUPFAM" id="SSF53335">
    <property type="entry name" value="S-adenosyl-L-methionine-dependent methyltransferases"/>
    <property type="match status" value="1"/>
</dbReference>
<proteinExistence type="inferred from homology"/>
<dbReference type="Pfam" id="PF01795">
    <property type="entry name" value="Methyltransf_5"/>
    <property type="match status" value="1"/>
</dbReference>
<dbReference type="EC" id="2.1.1.199" evidence="6"/>
<dbReference type="OrthoDB" id="9806637at2"/>
<feature type="compositionally biased region" description="Low complexity" evidence="7">
    <location>
        <begin position="267"/>
        <end position="277"/>
    </location>
</feature>
<evidence type="ECO:0000256" key="6">
    <source>
        <dbReference type="HAMAP-Rule" id="MF_01007"/>
    </source>
</evidence>
<evidence type="ECO:0000256" key="7">
    <source>
        <dbReference type="SAM" id="MobiDB-lite"/>
    </source>
</evidence>
<protein>
    <recommendedName>
        <fullName evidence="6">Ribosomal RNA small subunit methyltransferase H</fullName>
        <ecNumber evidence="6">2.1.1.199</ecNumber>
    </recommendedName>
    <alternativeName>
        <fullName evidence="6">16S rRNA m(4)C1402 methyltransferase</fullName>
    </alternativeName>
    <alternativeName>
        <fullName evidence="6">rRNA (cytosine-N(4)-)-methyltransferase RsmH</fullName>
    </alternativeName>
</protein>
<evidence type="ECO:0000256" key="4">
    <source>
        <dbReference type="ARBA" id="ARBA00022679"/>
    </source>
</evidence>
<dbReference type="HAMAP" id="MF_01007">
    <property type="entry name" value="16SrRNA_methyltr_H"/>
    <property type="match status" value="1"/>
</dbReference>
<keyword evidence="4 6" id="KW-0808">Transferase</keyword>
<comment type="caution">
    <text evidence="8">The sequence shown here is derived from an EMBL/GenBank/DDBJ whole genome shotgun (WGS) entry which is preliminary data.</text>
</comment>
<dbReference type="RefSeq" id="WP_094457439.1">
    <property type="nucleotide sequence ID" value="NZ_NOXU01000031.1"/>
</dbReference>
<dbReference type="InterPro" id="IPR002903">
    <property type="entry name" value="RsmH"/>
</dbReference>
<feature type="binding site" evidence="6">
    <location>
        <position position="80"/>
    </location>
    <ligand>
        <name>S-adenosyl-L-methionine</name>
        <dbReference type="ChEBI" id="CHEBI:59789"/>
    </ligand>
</feature>
<keyword evidence="9" id="KW-1185">Reference proteome</keyword>
<evidence type="ECO:0000256" key="2">
    <source>
        <dbReference type="ARBA" id="ARBA00022552"/>
    </source>
</evidence>
<keyword evidence="2 6" id="KW-0698">rRNA processing</keyword>
<dbReference type="PIRSF" id="PIRSF004486">
    <property type="entry name" value="MraW"/>
    <property type="match status" value="1"/>
</dbReference>
<evidence type="ECO:0000256" key="1">
    <source>
        <dbReference type="ARBA" id="ARBA00010396"/>
    </source>
</evidence>
<feature type="region of interest" description="Disordered" evidence="7">
    <location>
        <begin position="254"/>
        <end position="321"/>
    </location>
</feature>
<feature type="binding site" evidence="6">
    <location>
        <position position="101"/>
    </location>
    <ligand>
        <name>S-adenosyl-L-methionine</name>
        <dbReference type="ChEBI" id="CHEBI:59789"/>
    </ligand>
</feature>
<keyword evidence="5 6" id="KW-0949">S-adenosyl-L-methionine</keyword>
<keyword evidence="3 6" id="KW-0489">Methyltransferase</keyword>
<keyword evidence="6" id="KW-0963">Cytoplasm</keyword>
<evidence type="ECO:0000256" key="3">
    <source>
        <dbReference type="ARBA" id="ARBA00022603"/>
    </source>
</evidence>
<evidence type="ECO:0000313" key="9">
    <source>
        <dbReference type="Proteomes" id="UP000216998"/>
    </source>
</evidence>
<evidence type="ECO:0000313" key="8">
    <source>
        <dbReference type="EMBL" id="OYQ32403.1"/>
    </source>
</evidence>
<evidence type="ECO:0000256" key="5">
    <source>
        <dbReference type="ARBA" id="ARBA00022691"/>
    </source>
</evidence>
<dbReference type="PANTHER" id="PTHR11265:SF0">
    <property type="entry name" value="12S RRNA N4-METHYLCYTIDINE METHYLTRANSFERASE"/>
    <property type="match status" value="1"/>
</dbReference>
<dbReference type="PANTHER" id="PTHR11265">
    <property type="entry name" value="S-ADENOSYL-METHYLTRANSFERASE MRAW"/>
    <property type="match status" value="1"/>
</dbReference>
<dbReference type="GO" id="GO:0071424">
    <property type="term" value="F:rRNA (cytosine-N4-)-methyltransferase activity"/>
    <property type="evidence" value="ECO:0007669"/>
    <property type="project" value="UniProtKB-UniRule"/>
</dbReference>
<comment type="subcellular location">
    <subcellularLocation>
        <location evidence="6">Cytoplasm</location>
    </subcellularLocation>
</comment>
<reference evidence="8 9" key="1">
    <citation type="submission" date="2017-07" db="EMBL/GenBank/DDBJ databases">
        <title>Niveispirillum cyanobacteriorum sp. nov., isolated from cyanobacterial aggregates in a eutrophic lake.</title>
        <authorList>
            <person name="Cai H."/>
        </authorList>
    </citation>
    <scope>NUCLEOTIDE SEQUENCE [LARGE SCALE GENOMIC DNA]</scope>
    <source>
        <strain evidence="9">TH1-14</strain>
    </source>
</reference>
<dbReference type="Gene3D" id="3.40.50.150">
    <property type="entry name" value="Vaccinia Virus protein VP39"/>
    <property type="match status" value="1"/>
</dbReference>
<dbReference type="NCBIfam" id="TIGR00006">
    <property type="entry name" value="16S rRNA (cytosine(1402)-N(4))-methyltransferase RsmH"/>
    <property type="match status" value="1"/>
</dbReference>
<dbReference type="CDD" id="cd02440">
    <property type="entry name" value="AdoMet_MTases"/>
    <property type="match status" value="1"/>
</dbReference>
<feature type="binding site" evidence="6">
    <location>
        <position position="108"/>
    </location>
    <ligand>
        <name>S-adenosyl-L-methionine</name>
        <dbReference type="ChEBI" id="CHEBI:59789"/>
    </ligand>
</feature>
<organism evidence="8 9">
    <name type="scientific">Niveispirillum lacus</name>
    <dbReference type="NCBI Taxonomy" id="1981099"/>
    <lineage>
        <taxon>Bacteria</taxon>
        <taxon>Pseudomonadati</taxon>
        <taxon>Pseudomonadota</taxon>
        <taxon>Alphaproteobacteria</taxon>
        <taxon>Rhodospirillales</taxon>
        <taxon>Azospirillaceae</taxon>
        <taxon>Niveispirillum</taxon>
    </lineage>
</organism>
<dbReference type="InterPro" id="IPR029063">
    <property type="entry name" value="SAM-dependent_MTases_sf"/>
</dbReference>
<dbReference type="Gene3D" id="1.10.150.170">
    <property type="entry name" value="Putative methyltransferase TM0872, insert domain"/>
    <property type="match status" value="1"/>
</dbReference>
<dbReference type="GO" id="GO:0070475">
    <property type="term" value="P:rRNA base methylation"/>
    <property type="evidence" value="ECO:0007669"/>
    <property type="project" value="UniProtKB-UniRule"/>
</dbReference>
<sequence>MSHQPVHIPVLLNEIVHDMAVRTGETVVDGTFGAGGYSRALLDSAAIRLFAIDRDPAAHERAQPLIQAYAPRLTLLNGCFGDMEALLAMVGVTKVDAIVLDIGVSSPQIDTPERGFSFRFDGPLDMRMGNTGPTAADVVNSADETELADIFYRYGEERLSRRVARAIVLRRAEQKFERTSDLADVIRSCVPKSKDGIDPATRSFQGLRIHVNDELGELERALAAAERLLSPGGRLCVVTFHSLEDRLVKDFMRERSGNLPGPSRHMPGPAATGPAPTFRLLSKSGTGPGAEEQARNPRARSARLRTAIRTEAPAWAQGEAA</sequence>
<feature type="binding site" evidence="6">
    <location>
        <begin position="35"/>
        <end position="37"/>
    </location>
    <ligand>
        <name>S-adenosyl-L-methionine</name>
        <dbReference type="ChEBI" id="CHEBI:59789"/>
    </ligand>
</feature>
<dbReference type="EMBL" id="NOXU01000031">
    <property type="protein sequence ID" value="OYQ32403.1"/>
    <property type="molecule type" value="Genomic_DNA"/>
</dbReference>
<dbReference type="GO" id="GO:0005737">
    <property type="term" value="C:cytoplasm"/>
    <property type="evidence" value="ECO:0007669"/>
    <property type="project" value="UniProtKB-SubCell"/>
</dbReference>
<gene>
    <name evidence="6" type="primary">rsmH</name>
    <name evidence="8" type="ORF">CHU95_16505</name>
</gene>
<dbReference type="FunFam" id="1.10.150.170:FF:000003">
    <property type="entry name" value="Ribosomal RNA small subunit methyltransferase H"/>
    <property type="match status" value="1"/>
</dbReference>
<dbReference type="Proteomes" id="UP000216998">
    <property type="component" value="Unassembled WGS sequence"/>
</dbReference>
<dbReference type="InterPro" id="IPR023397">
    <property type="entry name" value="SAM-dep_MeTrfase_MraW_recog"/>
</dbReference>
<comment type="function">
    <text evidence="6">Specifically methylates the N4 position of cytidine in position 1402 (C1402) of 16S rRNA.</text>
</comment>
<feature type="binding site" evidence="6">
    <location>
        <position position="53"/>
    </location>
    <ligand>
        <name>S-adenosyl-L-methionine</name>
        <dbReference type="ChEBI" id="CHEBI:59789"/>
    </ligand>
</feature>
<comment type="catalytic activity">
    <reaction evidence="6">
        <text>cytidine(1402) in 16S rRNA + S-adenosyl-L-methionine = N(4)-methylcytidine(1402) in 16S rRNA + S-adenosyl-L-homocysteine + H(+)</text>
        <dbReference type="Rhea" id="RHEA:42928"/>
        <dbReference type="Rhea" id="RHEA-COMP:10286"/>
        <dbReference type="Rhea" id="RHEA-COMP:10287"/>
        <dbReference type="ChEBI" id="CHEBI:15378"/>
        <dbReference type="ChEBI" id="CHEBI:57856"/>
        <dbReference type="ChEBI" id="CHEBI:59789"/>
        <dbReference type="ChEBI" id="CHEBI:74506"/>
        <dbReference type="ChEBI" id="CHEBI:82748"/>
        <dbReference type="EC" id="2.1.1.199"/>
    </reaction>
</comment>
<comment type="similarity">
    <text evidence="1 6">Belongs to the methyltransferase superfamily. RsmH family.</text>
</comment>